<reference evidence="2" key="1">
    <citation type="submission" date="2022-06" db="EMBL/GenBank/DDBJ databases">
        <title>Alkalimarinus sp. nov., isolated from gut of a Alitta virens.</title>
        <authorList>
            <person name="Yang A.I."/>
            <person name="Shin N.-R."/>
        </authorList>
    </citation>
    <scope>NUCLEOTIDE SEQUENCE</scope>
    <source>
        <strain evidence="2">A2M4</strain>
    </source>
</reference>
<evidence type="ECO:0000256" key="1">
    <source>
        <dbReference type="SAM" id="SignalP"/>
    </source>
</evidence>
<keyword evidence="3" id="KW-1185">Reference proteome</keyword>
<protein>
    <submittedName>
        <fullName evidence="2">Uncharacterized protein</fullName>
    </submittedName>
</protein>
<dbReference type="Proteomes" id="UP001163739">
    <property type="component" value="Chromosome"/>
</dbReference>
<organism evidence="2 3">
    <name type="scientific">Alkalimarinus alittae</name>
    <dbReference type="NCBI Taxonomy" id="2961619"/>
    <lineage>
        <taxon>Bacteria</taxon>
        <taxon>Pseudomonadati</taxon>
        <taxon>Pseudomonadota</taxon>
        <taxon>Gammaproteobacteria</taxon>
        <taxon>Alteromonadales</taxon>
        <taxon>Alteromonadaceae</taxon>
        <taxon>Alkalimarinus</taxon>
    </lineage>
</organism>
<keyword evidence="1" id="KW-0732">Signal</keyword>
<evidence type="ECO:0000313" key="2">
    <source>
        <dbReference type="EMBL" id="UZE95388.1"/>
    </source>
</evidence>
<dbReference type="RefSeq" id="WP_265046877.1">
    <property type="nucleotide sequence ID" value="NZ_CP100390.1"/>
</dbReference>
<accession>A0ABY6MZX0</accession>
<sequence length="109" mass="12317">MKYFALLLFIIPSAYANTPADNTDESHLQAKEYCLSMVQDGTPDAESTEFVSQCMSEQSAYIDEAIEASKPDCYQQVDEMIQEKMDSDPDSSYDYELLLDNCLSETNLD</sequence>
<dbReference type="EMBL" id="CP100390">
    <property type="protein sequence ID" value="UZE95388.1"/>
    <property type="molecule type" value="Genomic_DNA"/>
</dbReference>
<name>A0ABY6MZX0_9ALTE</name>
<gene>
    <name evidence="2" type="ORF">NKI27_15135</name>
</gene>
<evidence type="ECO:0000313" key="3">
    <source>
        <dbReference type="Proteomes" id="UP001163739"/>
    </source>
</evidence>
<feature type="chain" id="PRO_5046486943" evidence="1">
    <location>
        <begin position="17"/>
        <end position="109"/>
    </location>
</feature>
<proteinExistence type="predicted"/>
<feature type="signal peptide" evidence="1">
    <location>
        <begin position="1"/>
        <end position="16"/>
    </location>
</feature>